<organism evidence="3 4">
    <name type="scientific">Dryococelus australis</name>
    <dbReference type="NCBI Taxonomy" id="614101"/>
    <lineage>
        <taxon>Eukaryota</taxon>
        <taxon>Metazoa</taxon>
        <taxon>Ecdysozoa</taxon>
        <taxon>Arthropoda</taxon>
        <taxon>Hexapoda</taxon>
        <taxon>Insecta</taxon>
        <taxon>Pterygota</taxon>
        <taxon>Neoptera</taxon>
        <taxon>Polyneoptera</taxon>
        <taxon>Phasmatodea</taxon>
        <taxon>Verophasmatodea</taxon>
        <taxon>Anareolatae</taxon>
        <taxon>Phasmatidae</taxon>
        <taxon>Eurycanthinae</taxon>
        <taxon>Dryococelus</taxon>
    </lineage>
</organism>
<comment type="caution">
    <text evidence="3">The sequence shown here is derived from an EMBL/GenBank/DDBJ whole genome shotgun (WGS) entry which is preliminary data.</text>
</comment>
<accession>A0ABQ9IDX8</accession>
<name>A0ABQ9IDX8_9NEOP</name>
<dbReference type="SMART" id="SM00355">
    <property type="entry name" value="ZnF_C2H2"/>
    <property type="match status" value="2"/>
</dbReference>
<dbReference type="EMBL" id="JARBHB010000001">
    <property type="protein sequence ID" value="KAJ8894870.1"/>
    <property type="molecule type" value="Genomic_DNA"/>
</dbReference>
<gene>
    <name evidence="3" type="ORF">PR048_000177</name>
</gene>
<evidence type="ECO:0000313" key="3">
    <source>
        <dbReference type="EMBL" id="KAJ8894870.1"/>
    </source>
</evidence>
<dbReference type="Pfam" id="PF00096">
    <property type="entry name" value="zf-C2H2"/>
    <property type="match status" value="1"/>
</dbReference>
<keyword evidence="1" id="KW-0863">Zinc-finger</keyword>
<evidence type="ECO:0000313" key="4">
    <source>
        <dbReference type="Proteomes" id="UP001159363"/>
    </source>
</evidence>
<keyword evidence="4" id="KW-1185">Reference proteome</keyword>
<feature type="domain" description="C2H2-type" evidence="2">
    <location>
        <begin position="24"/>
        <end position="51"/>
    </location>
</feature>
<dbReference type="Proteomes" id="UP001159363">
    <property type="component" value="Chromosome 1"/>
</dbReference>
<protein>
    <recommendedName>
        <fullName evidence="2">C2H2-type domain-containing protein</fullName>
    </recommendedName>
</protein>
<keyword evidence="1" id="KW-0479">Metal-binding</keyword>
<dbReference type="PROSITE" id="PS50157">
    <property type="entry name" value="ZINC_FINGER_C2H2_2"/>
    <property type="match status" value="1"/>
</dbReference>
<dbReference type="InterPro" id="IPR036236">
    <property type="entry name" value="Znf_C2H2_sf"/>
</dbReference>
<dbReference type="Pfam" id="PF13909">
    <property type="entry name" value="zf-H2C2_5"/>
    <property type="match status" value="1"/>
</dbReference>
<dbReference type="InterPro" id="IPR013087">
    <property type="entry name" value="Znf_C2H2_type"/>
</dbReference>
<evidence type="ECO:0000259" key="2">
    <source>
        <dbReference type="PROSITE" id="PS50157"/>
    </source>
</evidence>
<keyword evidence="1" id="KW-0862">Zinc</keyword>
<dbReference type="SUPFAM" id="SSF57667">
    <property type="entry name" value="beta-beta-alpha zinc fingers"/>
    <property type="match status" value="1"/>
</dbReference>
<evidence type="ECO:0000256" key="1">
    <source>
        <dbReference type="PROSITE-ProRule" id="PRU00042"/>
    </source>
</evidence>
<reference evidence="3 4" key="1">
    <citation type="submission" date="2023-02" db="EMBL/GenBank/DDBJ databases">
        <title>LHISI_Scaffold_Assembly.</title>
        <authorList>
            <person name="Stuart O.P."/>
            <person name="Cleave R."/>
            <person name="Magrath M.J.L."/>
            <person name="Mikheyev A.S."/>
        </authorList>
    </citation>
    <scope>NUCLEOTIDE SEQUENCE [LARGE SCALE GENOMIC DNA]</scope>
    <source>
        <strain evidence="3">Daus_M_001</strain>
        <tissue evidence="3">Leg muscle</tissue>
    </source>
</reference>
<sequence length="83" mass="9701">MLADCVSQAMQAYSQGPEGDRLVFCCPRCFKSYKFKTSLYRHIKFECGKDPRFQCPRCPYMTKQKAPMKRHIITIHAGLTMFE</sequence>
<proteinExistence type="predicted"/>
<dbReference type="Gene3D" id="3.30.160.60">
    <property type="entry name" value="Classic Zinc Finger"/>
    <property type="match status" value="1"/>
</dbReference>